<dbReference type="SUPFAM" id="SSF53300">
    <property type="entry name" value="vWA-like"/>
    <property type="match status" value="1"/>
</dbReference>
<protein>
    <recommendedName>
        <fullName evidence="2">VIT domain-containing protein</fullName>
    </recommendedName>
</protein>
<evidence type="ECO:0000313" key="3">
    <source>
        <dbReference type="EMBL" id="VTJ64353.1"/>
    </source>
</evidence>
<evidence type="ECO:0000313" key="4">
    <source>
        <dbReference type="Proteomes" id="UP000335636"/>
    </source>
</evidence>
<organism evidence="3 4">
    <name type="scientific">Marmota monax</name>
    <name type="common">Woodchuck</name>
    <dbReference type="NCBI Taxonomy" id="9995"/>
    <lineage>
        <taxon>Eukaryota</taxon>
        <taxon>Metazoa</taxon>
        <taxon>Chordata</taxon>
        <taxon>Craniata</taxon>
        <taxon>Vertebrata</taxon>
        <taxon>Euteleostomi</taxon>
        <taxon>Mammalia</taxon>
        <taxon>Eutheria</taxon>
        <taxon>Euarchontoglires</taxon>
        <taxon>Glires</taxon>
        <taxon>Rodentia</taxon>
        <taxon>Sciuromorpha</taxon>
        <taxon>Sciuridae</taxon>
        <taxon>Xerinae</taxon>
        <taxon>Marmotini</taxon>
        <taxon>Marmota</taxon>
    </lineage>
</organism>
<reference evidence="3" key="1">
    <citation type="submission" date="2019-04" db="EMBL/GenBank/DDBJ databases">
        <authorList>
            <person name="Alioto T."/>
            <person name="Alioto T."/>
        </authorList>
    </citation>
    <scope>NUCLEOTIDE SEQUENCE [LARGE SCALE GENOMIC DNA]</scope>
</reference>
<name>A0A5E4B3Q9_MARMO</name>
<dbReference type="InterPro" id="IPR002035">
    <property type="entry name" value="VWF_A"/>
</dbReference>
<feature type="region of interest" description="Disordered" evidence="1">
    <location>
        <begin position="828"/>
        <end position="914"/>
    </location>
</feature>
<feature type="compositionally biased region" description="Low complexity" evidence="1">
    <location>
        <begin position="1412"/>
        <end position="1431"/>
    </location>
</feature>
<feature type="compositionally biased region" description="Polar residues" evidence="1">
    <location>
        <begin position="863"/>
        <end position="881"/>
    </location>
</feature>
<feature type="compositionally biased region" description="Polar residues" evidence="1">
    <location>
        <begin position="616"/>
        <end position="634"/>
    </location>
</feature>
<dbReference type="EMBL" id="CABDUW010000264">
    <property type="protein sequence ID" value="VTJ64353.1"/>
    <property type="molecule type" value="Genomic_DNA"/>
</dbReference>
<dbReference type="Pfam" id="PF13757">
    <property type="entry name" value="VIT_2"/>
    <property type="match status" value="1"/>
</dbReference>
<dbReference type="PANTHER" id="PTHR46299:SF2">
    <property type="entry name" value="VON WILLEBRAND FACTOR A DOMAIN-CONTAINING PROTEIN 5B2"/>
    <property type="match status" value="1"/>
</dbReference>
<evidence type="ECO:0000256" key="1">
    <source>
        <dbReference type="SAM" id="MobiDB-lite"/>
    </source>
</evidence>
<dbReference type="Pfam" id="PF13768">
    <property type="entry name" value="VWA_3"/>
    <property type="match status" value="1"/>
</dbReference>
<dbReference type="PROSITE" id="PS51468">
    <property type="entry name" value="VIT"/>
    <property type="match status" value="1"/>
</dbReference>
<feature type="region of interest" description="Disordered" evidence="1">
    <location>
        <begin position="935"/>
        <end position="1001"/>
    </location>
</feature>
<gene>
    <name evidence="3" type="ORF">MONAX_5E012422</name>
</gene>
<feature type="compositionally biased region" description="Low complexity" evidence="1">
    <location>
        <begin position="850"/>
        <end position="861"/>
    </location>
</feature>
<keyword evidence="4" id="KW-1185">Reference proteome</keyword>
<feature type="region of interest" description="Disordered" evidence="1">
    <location>
        <begin position="1287"/>
        <end position="1321"/>
    </location>
</feature>
<sequence length="1533" mass="162507">MPGLYCPSSWTPLPLTDSWVRACANGPCLSLRARLTYHNPQPQPVDGVFVYPLAEAEVVSGFEAEAAGQRVSFQLQSRRRLQAACCRALGPGLGTSTPRRCAQGHLVLDLAQARSTLVLPTGLIAAAGTMTVTLCSSRELPSRPDGVLRVALPTVLTPLAPPGPPGPPRPPGLCDDSPTSCFGAGSPEEEGLAWEEPPAPPDVFSGPARCPAPYTFSFEMLVTGPCLLAGLDSPSHALRADAPPHASSAATICVTLAEGHLCDRPLEILLYPSEPHQPHLILEAGSLSASEYEAQVRARRDFQRLQRRDSDGDRQVWFLQRRFHKDILLNPVLVLSFCPDLSSRPGHLGTATRELLFLLDGSSAAHKACGDCAAALGLGGAADAIVLAVKSLPTQTLVNLAMFGTSVQPLFPESRSCSDDTVQLICESIETLQAGSGPPDILAALDWALGQPQQKAHPRQLFLLTAASPMAVTTHQTLELMRWHRGAARCFSFGLGPDCHQLLQGLSALSRGQAYFLRPGERLQPMLVQALRKALEPALSDISVDWFVPDAVEALLTPREIPALYPGDQLLGYCSLFRVDGFRPHPPGGQDPGWQSLGGSVFPSPEEAPSVASPGTEPTGTSEPLETRTVSAELSSPWAAGDSDQSTDALTDPVTDPGPNPSNDTAIWRRIFQSSYIREQYVLTHCSASPEPGQGSTGSRNLLSPAPMDWDMLMEPPFLFTAVPPNREPTPPAVPVPPQAPRCHVVIRGLYGEQPMCWEVGVGLETLWGPGDASKPPSTAVREAAWDQALHRLTAASVVRDNEQLALRGAETTADRGELLVAQLEPKGMGQKAAEGQDPGWQSLGGSVFPSPEEAPSVASPGTEPTGTSEPLETRTVSAELSSPWAAGDSDQTGTDALTDPVTDPGPNPSNDTAIWRRIFQSSYIREQYVLTHCSASPEPGQGSTGSSESPGSQGPGSPEGYFPLDPPSQQGCRSLAWGESTGSRSCPLPAPPQSPFKPGALSAEVLGHRHRAALAGRSLSSPPGWANPVPCRPRQPSLGAVPDVPGPESGQQLGQGLDDSGNLLSPAPMDWDMLMEPPFLFTAVPPNREPTPPAVPVPPQAPRCHVVIRGLYGEQPMCWEVGVGLETLWGPGDASKPPSTAVREAAWDQALHRLTAASVVRDNEQLALRGAETTADRGHARRSWLRALQTSKVSCAPSCFTCPVAVDATTREVLPGVLQVRSSESAEPPGTYISQGHLDATSLPTAAHPKGIAQMWGKGSSRLRDYQLTLAGPTTRIQGGSLVGTWDLERNDNSKSALGEPTTPTGGPYHLPYQPSSRLSLGRRRRLCSPKAGQANGSNSGGSDHDYLPLVRLQEAPGSFRLDAPFCAAVHIPQERLCRASPFAAHRASLSPTSASSPWALLGPSVGQGDSATASCSPSPSSGSEGPGQADSGRGSDTEASEGAEGIGGSDLRDRTWATAVALAWLEHRCAAAFSEWELTAAKADCWLRAQHLPDGLDLAALKAAARGLFLLLRHWDQNLQLHLLCYSPANV</sequence>
<feature type="region of interest" description="Disordered" evidence="1">
    <location>
        <begin position="1394"/>
        <end position="1452"/>
    </location>
</feature>
<evidence type="ECO:0000259" key="2">
    <source>
        <dbReference type="PROSITE" id="PS51468"/>
    </source>
</evidence>
<dbReference type="Proteomes" id="UP000335636">
    <property type="component" value="Unassembled WGS sequence"/>
</dbReference>
<accession>A0A5E4B3Q9</accession>
<dbReference type="Gene3D" id="3.40.50.410">
    <property type="entry name" value="von Willebrand factor, type A domain"/>
    <property type="match status" value="1"/>
</dbReference>
<feature type="region of interest" description="Disordered" evidence="1">
    <location>
        <begin position="158"/>
        <end position="196"/>
    </location>
</feature>
<feature type="compositionally biased region" description="Low complexity" evidence="1">
    <location>
        <begin position="1050"/>
        <end position="1062"/>
    </location>
</feature>
<feature type="domain" description="VIT" evidence="2">
    <location>
        <begin position="1"/>
        <end position="138"/>
    </location>
</feature>
<proteinExistence type="predicted"/>
<dbReference type="PANTHER" id="PTHR46299">
    <property type="entry name" value="VON WILLEBRAND FACTOR A DOMAIN-CONTAINING PROTEIN 5B2-RELATED"/>
    <property type="match status" value="1"/>
</dbReference>
<comment type="caution">
    <text evidence="3">The sequence shown here is derived from an EMBL/GenBank/DDBJ whole genome shotgun (WGS) entry which is preliminary data.</text>
</comment>
<feature type="compositionally biased region" description="Pro residues" evidence="1">
    <location>
        <begin position="159"/>
        <end position="171"/>
    </location>
</feature>
<dbReference type="InterPro" id="IPR052627">
    <property type="entry name" value="VWA_domain-containing"/>
</dbReference>
<feature type="region of interest" description="Disordered" evidence="1">
    <location>
        <begin position="1037"/>
        <end position="1062"/>
    </location>
</feature>
<dbReference type="InterPro" id="IPR036465">
    <property type="entry name" value="vWFA_dom_sf"/>
</dbReference>
<feature type="compositionally biased region" description="Low complexity" evidence="1">
    <location>
        <begin position="937"/>
        <end position="961"/>
    </location>
</feature>
<feature type="region of interest" description="Disordered" evidence="1">
    <location>
        <begin position="584"/>
        <end position="665"/>
    </location>
</feature>
<dbReference type="InterPro" id="IPR013694">
    <property type="entry name" value="VIT"/>
</dbReference>
<feature type="compositionally biased region" description="Low complexity" evidence="1">
    <location>
        <begin position="603"/>
        <end position="614"/>
    </location>
</feature>